<keyword evidence="19" id="KW-1185">Reference proteome</keyword>
<keyword evidence="13" id="KW-0407">Ion channel</keyword>
<evidence type="ECO:0000256" key="11">
    <source>
        <dbReference type="ARBA" id="ARBA00023128"/>
    </source>
</evidence>
<evidence type="ECO:0000256" key="6">
    <source>
        <dbReference type="ARBA" id="ARBA00022692"/>
    </source>
</evidence>
<keyword evidence="5" id="KW-0107">Calcium channel</keyword>
<feature type="domain" description="Calcium uniporter protein C-terminal" evidence="17">
    <location>
        <begin position="77"/>
        <end position="236"/>
    </location>
</feature>
<comment type="similarity">
    <text evidence="2">Belongs to the MCU (TC 1.A.77) family.</text>
</comment>
<keyword evidence="4" id="KW-0109">Calcium transport</keyword>
<dbReference type="PANTHER" id="PTHR13462">
    <property type="entry name" value="CALCIUM UNIPORTER PROTEIN, MITOCHONDRIAL"/>
    <property type="match status" value="1"/>
</dbReference>
<evidence type="ECO:0000256" key="10">
    <source>
        <dbReference type="ARBA" id="ARBA00023065"/>
    </source>
</evidence>
<dbReference type="Pfam" id="PF04678">
    <property type="entry name" value="MCU"/>
    <property type="match status" value="1"/>
</dbReference>
<dbReference type="PANTHER" id="PTHR13462:SF10">
    <property type="entry name" value="CALCIUM UNIPORTER PROTEIN, MITOCHONDRIAL"/>
    <property type="match status" value="1"/>
</dbReference>
<dbReference type="InterPro" id="IPR039055">
    <property type="entry name" value="MCU_fam"/>
</dbReference>
<evidence type="ECO:0000256" key="16">
    <source>
        <dbReference type="SAM" id="Phobius"/>
    </source>
</evidence>
<keyword evidence="3" id="KW-0813">Transport</keyword>
<feature type="transmembrane region" description="Helical" evidence="16">
    <location>
        <begin position="152"/>
        <end position="171"/>
    </location>
</feature>
<reference evidence="18 19" key="1">
    <citation type="journal article" date="2024" name="Nat. Commun.">
        <title>Phylogenomics reveals the evolutionary origins of lichenization in chlorophyte algae.</title>
        <authorList>
            <person name="Puginier C."/>
            <person name="Libourel C."/>
            <person name="Otte J."/>
            <person name="Skaloud P."/>
            <person name="Haon M."/>
            <person name="Grisel S."/>
            <person name="Petersen M."/>
            <person name="Berrin J.G."/>
            <person name="Delaux P.M."/>
            <person name="Dal Grande F."/>
            <person name="Keller J."/>
        </authorList>
    </citation>
    <scope>NUCLEOTIDE SEQUENCE [LARGE SCALE GENOMIC DNA]</scope>
    <source>
        <strain evidence="18 19">SAG 216-7</strain>
    </source>
</reference>
<evidence type="ECO:0000256" key="8">
    <source>
        <dbReference type="ARBA" id="ARBA00022837"/>
    </source>
</evidence>
<evidence type="ECO:0000256" key="2">
    <source>
        <dbReference type="ARBA" id="ARBA00005653"/>
    </source>
</evidence>
<evidence type="ECO:0000256" key="7">
    <source>
        <dbReference type="ARBA" id="ARBA00022792"/>
    </source>
</evidence>
<accession>A0ABR2YL52</accession>
<dbReference type="Proteomes" id="UP001491310">
    <property type="component" value="Unassembled WGS sequence"/>
</dbReference>
<dbReference type="EMBL" id="JALJOT010000009">
    <property type="protein sequence ID" value="KAK9907406.1"/>
    <property type="molecule type" value="Genomic_DNA"/>
</dbReference>
<dbReference type="InterPro" id="IPR006769">
    <property type="entry name" value="MCU_C"/>
</dbReference>
<feature type="transmembrane region" description="Helical" evidence="16">
    <location>
        <begin position="183"/>
        <end position="201"/>
    </location>
</feature>
<evidence type="ECO:0000256" key="13">
    <source>
        <dbReference type="ARBA" id="ARBA00023303"/>
    </source>
</evidence>
<sequence length="288" mass="32666">MSAGGSFTLAALPMPIAPYLHPTTAKRVSEANSLLQTLDIIRFREHLARESEQNLRTTYPELLQMCKDSGAAQSEAEAERICEALRAAGIVLKVGDLIYLRPQEVTAMIMRALPDTEAEVLGRLRELEAELRPLAEQKNKIDTRARRRTNGVLWAGLVLLLVQWSLFLRLTFWELSWDVMEPISYFFSSLWGIVAYCYFLVTKEDFAFRHSYSKMNQTFRVGGERDHGFDRARYEQVLQDIRRYRGYLRSATEQPEAGGSDGEKGNASETGAHSEAEISPAWKGELAR</sequence>
<feature type="compositionally biased region" description="Basic and acidic residues" evidence="15">
    <location>
        <begin position="261"/>
        <end position="276"/>
    </location>
</feature>
<evidence type="ECO:0000256" key="14">
    <source>
        <dbReference type="ARBA" id="ARBA00036634"/>
    </source>
</evidence>
<keyword evidence="7" id="KW-0999">Mitochondrion inner membrane</keyword>
<evidence type="ECO:0000313" key="19">
    <source>
        <dbReference type="Proteomes" id="UP001491310"/>
    </source>
</evidence>
<evidence type="ECO:0000313" key="18">
    <source>
        <dbReference type="EMBL" id="KAK9907406.1"/>
    </source>
</evidence>
<evidence type="ECO:0000256" key="3">
    <source>
        <dbReference type="ARBA" id="ARBA00022448"/>
    </source>
</evidence>
<keyword evidence="12 16" id="KW-0472">Membrane</keyword>
<protein>
    <recommendedName>
        <fullName evidence="17">Calcium uniporter protein C-terminal domain-containing protein</fullName>
    </recommendedName>
</protein>
<evidence type="ECO:0000256" key="5">
    <source>
        <dbReference type="ARBA" id="ARBA00022673"/>
    </source>
</evidence>
<organism evidence="18 19">
    <name type="scientific">Coccomyxa subellipsoidea</name>
    <dbReference type="NCBI Taxonomy" id="248742"/>
    <lineage>
        <taxon>Eukaryota</taxon>
        <taxon>Viridiplantae</taxon>
        <taxon>Chlorophyta</taxon>
        <taxon>core chlorophytes</taxon>
        <taxon>Trebouxiophyceae</taxon>
        <taxon>Trebouxiophyceae incertae sedis</taxon>
        <taxon>Coccomyxaceae</taxon>
        <taxon>Coccomyxa</taxon>
    </lineage>
</organism>
<comment type="catalytic activity">
    <reaction evidence="14">
        <text>Ca(2+)(in) = Ca(2+)(out)</text>
        <dbReference type="Rhea" id="RHEA:29671"/>
        <dbReference type="ChEBI" id="CHEBI:29108"/>
    </reaction>
</comment>
<evidence type="ECO:0000256" key="4">
    <source>
        <dbReference type="ARBA" id="ARBA00022568"/>
    </source>
</evidence>
<keyword evidence="6 16" id="KW-0812">Transmembrane</keyword>
<comment type="subcellular location">
    <subcellularLocation>
        <location evidence="1">Mitochondrion inner membrane</location>
        <topology evidence="1">Multi-pass membrane protein</topology>
    </subcellularLocation>
</comment>
<name>A0ABR2YL52_9CHLO</name>
<keyword evidence="10" id="KW-0406">Ion transport</keyword>
<keyword evidence="9 16" id="KW-1133">Transmembrane helix</keyword>
<feature type="region of interest" description="Disordered" evidence="15">
    <location>
        <begin position="251"/>
        <end position="288"/>
    </location>
</feature>
<evidence type="ECO:0000256" key="12">
    <source>
        <dbReference type="ARBA" id="ARBA00023136"/>
    </source>
</evidence>
<evidence type="ECO:0000256" key="9">
    <source>
        <dbReference type="ARBA" id="ARBA00022989"/>
    </source>
</evidence>
<gene>
    <name evidence="18" type="ORF">WJX75_003022</name>
</gene>
<evidence type="ECO:0000259" key="17">
    <source>
        <dbReference type="Pfam" id="PF04678"/>
    </source>
</evidence>
<keyword evidence="8" id="KW-0106">Calcium</keyword>
<keyword evidence="11" id="KW-0496">Mitochondrion</keyword>
<comment type="caution">
    <text evidence="18">The sequence shown here is derived from an EMBL/GenBank/DDBJ whole genome shotgun (WGS) entry which is preliminary data.</text>
</comment>
<evidence type="ECO:0000256" key="15">
    <source>
        <dbReference type="SAM" id="MobiDB-lite"/>
    </source>
</evidence>
<proteinExistence type="inferred from homology"/>
<evidence type="ECO:0000256" key="1">
    <source>
        <dbReference type="ARBA" id="ARBA00004448"/>
    </source>
</evidence>